<name>A0A3G8JNH6_9ACTN</name>
<dbReference type="PANTHER" id="PTHR42743:SF11">
    <property type="entry name" value="AMINODEOXYCHORISMATE LYASE"/>
    <property type="match status" value="1"/>
</dbReference>
<gene>
    <name evidence="2" type="primary">dat</name>
    <name evidence="2" type="ORF">D7316_02330</name>
</gene>
<dbReference type="NCBIfam" id="NF005886">
    <property type="entry name" value="PRK07849.1-1"/>
    <property type="match status" value="1"/>
</dbReference>
<dbReference type="InterPro" id="IPR001544">
    <property type="entry name" value="Aminotrans_IV"/>
</dbReference>
<dbReference type="Gene3D" id="3.30.470.10">
    <property type="match status" value="1"/>
</dbReference>
<dbReference type="GO" id="GO:0046394">
    <property type="term" value="P:carboxylic acid biosynthetic process"/>
    <property type="evidence" value="ECO:0007669"/>
    <property type="project" value="UniProtKB-ARBA"/>
</dbReference>
<keyword evidence="2" id="KW-0032">Aminotransferase</keyword>
<dbReference type="OrthoDB" id="3199344at2"/>
<protein>
    <submittedName>
        <fullName evidence="2">D-alanine aminotransferase</fullName>
        <ecNumber evidence="2">2.6.1.21</ecNumber>
    </submittedName>
</protein>
<evidence type="ECO:0000256" key="1">
    <source>
        <dbReference type="ARBA" id="ARBA00009320"/>
    </source>
</evidence>
<dbReference type="PANTHER" id="PTHR42743">
    <property type="entry name" value="AMINO-ACID AMINOTRANSFERASE"/>
    <property type="match status" value="1"/>
</dbReference>
<sequence>MVAQILVTLDGTVHDPDVPFLHADDLAALRGDGVFETLLIRSGRTRRVGAHLDRLERSAEMMDLPKPDRDTWQSAIDVAEKQWQETGGDGEAWLRLVYSRGRESAPDGDPTAYVMAGAVADRVNRARADGISVVTLDRGFSTDLAGSARWQLLGAKTLSYATNMAALRHAADEGFDDVIYLSSEGFVLEGPRSTVITVTGKTLATPPAESGILPGTTQRAVFETAEHEGWTTRTATLRRADLIAADSVWLVSSVALAARVTSLNRYVMPVSPNGTDAHEFAELVDRAICVD</sequence>
<dbReference type="NCBIfam" id="NF005887">
    <property type="entry name" value="PRK07849.1-2"/>
    <property type="match status" value="1"/>
</dbReference>
<dbReference type="EC" id="2.6.1.21" evidence="2"/>
<dbReference type="GO" id="GO:0005829">
    <property type="term" value="C:cytosol"/>
    <property type="evidence" value="ECO:0007669"/>
    <property type="project" value="TreeGrafter"/>
</dbReference>
<comment type="similarity">
    <text evidence="1">Belongs to the class-IV pyridoxal-phosphate-dependent aminotransferase family.</text>
</comment>
<dbReference type="AlphaFoldDB" id="A0A3G8JNH6"/>
<dbReference type="EMBL" id="CP033972">
    <property type="protein sequence ID" value="AZG45730.1"/>
    <property type="molecule type" value="Genomic_DNA"/>
</dbReference>
<dbReference type="InterPro" id="IPR043132">
    <property type="entry name" value="BCAT-like_C"/>
</dbReference>
<reference evidence="2 3" key="1">
    <citation type="submission" date="2018-11" db="EMBL/GenBank/DDBJ databases">
        <title>Gordonia insulae sp. nov., isolated from an island soil.</title>
        <authorList>
            <person name="Kim Y.S."/>
            <person name="Kim S.B."/>
        </authorList>
    </citation>
    <scope>NUCLEOTIDE SEQUENCE [LARGE SCALE GENOMIC DNA]</scope>
    <source>
        <strain evidence="2 3">MMS17-SY073</strain>
    </source>
</reference>
<dbReference type="InterPro" id="IPR036038">
    <property type="entry name" value="Aminotransferase-like"/>
</dbReference>
<keyword evidence="2" id="KW-0808">Transferase</keyword>
<evidence type="ECO:0000313" key="3">
    <source>
        <dbReference type="Proteomes" id="UP000271469"/>
    </source>
</evidence>
<dbReference type="GO" id="GO:0047810">
    <property type="term" value="F:D-alanine-2-oxoglutarate aminotransferase activity"/>
    <property type="evidence" value="ECO:0007669"/>
    <property type="project" value="UniProtKB-EC"/>
</dbReference>
<keyword evidence="3" id="KW-1185">Reference proteome</keyword>
<dbReference type="KEGG" id="gom:D7316_02330"/>
<evidence type="ECO:0000313" key="2">
    <source>
        <dbReference type="EMBL" id="AZG45730.1"/>
    </source>
</evidence>
<dbReference type="SUPFAM" id="SSF56752">
    <property type="entry name" value="D-aminoacid aminotransferase-like PLP-dependent enzymes"/>
    <property type="match status" value="1"/>
</dbReference>
<dbReference type="Pfam" id="PF01063">
    <property type="entry name" value="Aminotran_4"/>
    <property type="match status" value="1"/>
</dbReference>
<accession>A0A3G8JNH6</accession>
<dbReference type="RefSeq" id="WP_124708352.1">
    <property type="nucleotide sequence ID" value="NZ_CP033972.1"/>
</dbReference>
<dbReference type="InterPro" id="IPR043131">
    <property type="entry name" value="BCAT-like_N"/>
</dbReference>
<dbReference type="Gene3D" id="3.20.10.10">
    <property type="entry name" value="D-amino Acid Aminotransferase, subunit A, domain 2"/>
    <property type="match status" value="1"/>
</dbReference>
<dbReference type="Proteomes" id="UP000271469">
    <property type="component" value="Chromosome"/>
</dbReference>
<proteinExistence type="inferred from homology"/>
<dbReference type="InterPro" id="IPR050571">
    <property type="entry name" value="Class-IV_PLP-Dep_Aminotrnsfr"/>
</dbReference>
<organism evidence="2 3">
    <name type="scientific">Gordonia insulae</name>
    <dbReference type="NCBI Taxonomy" id="2420509"/>
    <lineage>
        <taxon>Bacteria</taxon>
        <taxon>Bacillati</taxon>
        <taxon>Actinomycetota</taxon>
        <taxon>Actinomycetes</taxon>
        <taxon>Mycobacteriales</taxon>
        <taxon>Gordoniaceae</taxon>
        <taxon>Gordonia</taxon>
    </lineage>
</organism>